<comment type="caution">
    <text evidence="1">The sequence shown here is derived from an EMBL/GenBank/DDBJ whole genome shotgun (WGS) entry which is preliminary data.</text>
</comment>
<gene>
    <name evidence="1" type="ORF">V6N12_011061</name>
</gene>
<sequence>MSSKTQKNICMLNLNHTMPAIIASLCCSSKHGISERAKNDFFARDCESHVVVEPELFLGSPEQALELGVAQERDRHNVPAPVLAHVNGEVAFGNVEREPVSVVPAVFLAQTRASLADLLQNCRLRELG</sequence>
<evidence type="ECO:0000313" key="1">
    <source>
        <dbReference type="EMBL" id="KAK8562999.1"/>
    </source>
</evidence>
<dbReference type="Proteomes" id="UP001472677">
    <property type="component" value="Unassembled WGS sequence"/>
</dbReference>
<accession>A0ABR2ENN5</accession>
<proteinExistence type="predicted"/>
<evidence type="ECO:0000313" key="2">
    <source>
        <dbReference type="Proteomes" id="UP001472677"/>
    </source>
</evidence>
<protein>
    <submittedName>
        <fullName evidence="1">Uncharacterized protein</fullName>
    </submittedName>
</protein>
<name>A0ABR2ENN5_9ROSI</name>
<dbReference type="EMBL" id="JBBPBM010000012">
    <property type="protein sequence ID" value="KAK8562999.1"/>
    <property type="molecule type" value="Genomic_DNA"/>
</dbReference>
<organism evidence="1 2">
    <name type="scientific">Hibiscus sabdariffa</name>
    <name type="common">roselle</name>
    <dbReference type="NCBI Taxonomy" id="183260"/>
    <lineage>
        <taxon>Eukaryota</taxon>
        <taxon>Viridiplantae</taxon>
        <taxon>Streptophyta</taxon>
        <taxon>Embryophyta</taxon>
        <taxon>Tracheophyta</taxon>
        <taxon>Spermatophyta</taxon>
        <taxon>Magnoliopsida</taxon>
        <taxon>eudicotyledons</taxon>
        <taxon>Gunneridae</taxon>
        <taxon>Pentapetalae</taxon>
        <taxon>rosids</taxon>
        <taxon>malvids</taxon>
        <taxon>Malvales</taxon>
        <taxon>Malvaceae</taxon>
        <taxon>Malvoideae</taxon>
        <taxon>Hibiscus</taxon>
    </lineage>
</organism>
<reference evidence="1 2" key="1">
    <citation type="journal article" date="2024" name="G3 (Bethesda)">
        <title>Genome assembly of Hibiscus sabdariffa L. provides insights into metabolisms of medicinal natural products.</title>
        <authorList>
            <person name="Kim T."/>
        </authorList>
    </citation>
    <scope>NUCLEOTIDE SEQUENCE [LARGE SCALE GENOMIC DNA]</scope>
    <source>
        <strain evidence="1">TK-2024</strain>
        <tissue evidence="1">Old leaves</tissue>
    </source>
</reference>
<keyword evidence="2" id="KW-1185">Reference proteome</keyword>